<gene>
    <name evidence="15" type="ORF">EVG20_g334</name>
</gene>
<comment type="subunit">
    <text evidence="13">Fungal signal recognition particle consists of a 7S RNA molecule (scR1) and at least six protein subunits: srp72, srp68, srp54, sec65, srp21 and srp14.</text>
</comment>
<comment type="domain">
    <text evidence="13">The NG domain, also named G domain, is a special guanosine triphosphatase (GTPase) domain, which binds GTP and forms a guanosine 5'-triphosphate (GTP)-dependent complex with a homologous NG domain in the SRP receptor subunit srp101. The two NG domains undergo cooperative rearrangements upon their assembly, which culminate in the reciprocal activation of the GTPase activity of one another. SRP receptor compaction upon binding with cargo-loaded SRP and GTPase rearrangement drive SRP-mediated cotranslational protein translocation into the ER.</text>
</comment>
<evidence type="ECO:0000256" key="10">
    <source>
        <dbReference type="ARBA" id="ARBA00023135"/>
    </source>
</evidence>
<accession>A0A4Y9ZFW1</accession>
<evidence type="ECO:0000256" key="5">
    <source>
        <dbReference type="ARBA" id="ARBA00022741"/>
    </source>
</evidence>
<keyword evidence="7 13" id="KW-0256">Endoplasmic reticulum</keyword>
<dbReference type="SMART" id="SM00963">
    <property type="entry name" value="SRP54_N"/>
    <property type="match status" value="1"/>
</dbReference>
<evidence type="ECO:0000313" key="15">
    <source>
        <dbReference type="EMBL" id="TFY72658.1"/>
    </source>
</evidence>
<dbReference type="InterPro" id="IPR042101">
    <property type="entry name" value="SRP54_N_sf"/>
</dbReference>
<proteinExistence type="inferred from homology"/>
<dbReference type="HAMAP" id="MF_00306">
    <property type="entry name" value="SRP54"/>
    <property type="match status" value="1"/>
</dbReference>
<dbReference type="InterPro" id="IPR006325">
    <property type="entry name" value="SRP54_euk"/>
</dbReference>
<reference evidence="15 16" key="1">
    <citation type="submission" date="2019-02" db="EMBL/GenBank/DDBJ databases">
        <title>Genome sequencing of the rare red list fungi Dentipellis fragilis.</title>
        <authorList>
            <person name="Buettner E."/>
            <person name="Kellner H."/>
        </authorList>
    </citation>
    <scope>NUCLEOTIDE SEQUENCE [LARGE SCALE GENOMIC DNA]</scope>
    <source>
        <strain evidence="15 16">DSM 105465</strain>
    </source>
</reference>
<dbReference type="GO" id="GO:0003924">
    <property type="term" value="F:GTPase activity"/>
    <property type="evidence" value="ECO:0007669"/>
    <property type="project" value="UniProtKB-UniRule"/>
</dbReference>
<keyword evidence="16" id="KW-1185">Reference proteome</keyword>
<evidence type="ECO:0000256" key="1">
    <source>
        <dbReference type="ARBA" id="ARBA00004240"/>
    </source>
</evidence>
<comment type="similarity">
    <text evidence="3 13">Belongs to the GTP-binding SRP family. SRP54 subfamily.</text>
</comment>
<evidence type="ECO:0000256" key="11">
    <source>
        <dbReference type="ARBA" id="ARBA00023274"/>
    </source>
</evidence>
<dbReference type="InterPro" id="IPR036891">
    <property type="entry name" value="Signal_recog_part_SRP54_M_sf"/>
</dbReference>
<keyword evidence="6" id="KW-0378">Hydrolase</keyword>
<dbReference type="SUPFAM" id="SSF52540">
    <property type="entry name" value="P-loop containing nucleoside triphosphate hydrolases"/>
    <property type="match status" value="1"/>
</dbReference>
<dbReference type="PROSITE" id="PS00300">
    <property type="entry name" value="SRP54"/>
    <property type="match status" value="1"/>
</dbReference>
<evidence type="ECO:0000256" key="7">
    <source>
        <dbReference type="ARBA" id="ARBA00022824"/>
    </source>
</evidence>
<keyword evidence="10 13" id="KW-0733">Signal recognition particle</keyword>
<evidence type="ECO:0000256" key="6">
    <source>
        <dbReference type="ARBA" id="ARBA00022801"/>
    </source>
</evidence>
<dbReference type="STRING" id="205917.A0A4Y9ZFW1"/>
<dbReference type="InterPro" id="IPR003593">
    <property type="entry name" value="AAA+_ATPase"/>
</dbReference>
<dbReference type="Gene3D" id="1.20.120.140">
    <property type="entry name" value="Signal recognition particle SRP54, nucleotide-binding domain"/>
    <property type="match status" value="1"/>
</dbReference>
<comment type="caution">
    <text evidence="15">The sequence shown here is derived from an EMBL/GenBank/DDBJ whole genome shotgun (WGS) entry which is preliminary data.</text>
</comment>
<dbReference type="InterPro" id="IPR013822">
    <property type="entry name" value="Signal_recog_particl_SRP54_hlx"/>
</dbReference>
<comment type="catalytic activity">
    <reaction evidence="12">
        <text>GTP + H2O = GDP + phosphate + H(+)</text>
        <dbReference type="Rhea" id="RHEA:19669"/>
        <dbReference type="ChEBI" id="CHEBI:15377"/>
        <dbReference type="ChEBI" id="CHEBI:15378"/>
        <dbReference type="ChEBI" id="CHEBI:37565"/>
        <dbReference type="ChEBI" id="CHEBI:43474"/>
        <dbReference type="ChEBI" id="CHEBI:58189"/>
        <dbReference type="EC" id="3.6.5.4"/>
    </reaction>
    <physiologicalReaction direction="left-to-right" evidence="12">
        <dbReference type="Rhea" id="RHEA:19670"/>
    </physiologicalReaction>
</comment>
<name>A0A4Y9ZFW1_9AGAM</name>
<organism evidence="15 16">
    <name type="scientific">Dentipellis fragilis</name>
    <dbReference type="NCBI Taxonomy" id="205917"/>
    <lineage>
        <taxon>Eukaryota</taxon>
        <taxon>Fungi</taxon>
        <taxon>Dikarya</taxon>
        <taxon>Basidiomycota</taxon>
        <taxon>Agaricomycotina</taxon>
        <taxon>Agaricomycetes</taxon>
        <taxon>Russulales</taxon>
        <taxon>Hericiaceae</taxon>
        <taxon>Dentipellis</taxon>
    </lineage>
</organism>
<dbReference type="CDD" id="cd17875">
    <property type="entry name" value="SRP54_G"/>
    <property type="match status" value="1"/>
</dbReference>
<dbReference type="SMART" id="SM00382">
    <property type="entry name" value="AAA"/>
    <property type="match status" value="1"/>
</dbReference>
<dbReference type="InterPro" id="IPR004125">
    <property type="entry name" value="Signal_recog_particle_SRP54_M"/>
</dbReference>
<sequence>MVLADLGRKLNAALSSLNRAPVIDDKVLDALLKEVCAALLESDVNVKLVSQLRQKVKAKVKATFESAGDKVKETNRKNVVQKAIFDELVHLVDPGVEPYKPRKGHPNVIMAVGLQGNGKTTTCTKLAVHYQKRGFKSCIVCADTFRAGAFDQTRQSATKAKVAYFGSYTETDPVAIAAQGVAKFKKEKFEVIIVDTSGRHKQESELFEEMVQIGKAVKPDMTVLILDASIGQAAEAQSRAFKETADFGAIIVTKMDGHAKGGGAISAVAATQTPIIFLGTGEHLTDLDRFSPQPFISKLLGLGDMQGLMEHMQDLAIQNPDRQKEMAKKLEEGKLSIRDWREQIQNVMNLGPISKIASMIPGLPQDMLSGSDEEGAARMKRMIYITDSMTSAELDSDGSLFMDFAKDGKPTQLTWRVTRVARGSGTSVREVEELLCQYRMMANMAKQAGGKNGWMQTMQKMQAAAGGRGRGAGGMPTPAQIQAMQRAMPPGMLQQMQRQMRSGGGMQEMMKTMMQSQGGDQLDMEEMQRMMSQMGGGLGGLGGLAGLGGGMPNMGDMFKMMGMGGGAGGR</sequence>
<dbReference type="GO" id="GO:0008312">
    <property type="term" value="F:7S RNA binding"/>
    <property type="evidence" value="ECO:0007669"/>
    <property type="project" value="UniProtKB-UniRule"/>
</dbReference>
<keyword evidence="4 13" id="KW-0963">Cytoplasm</keyword>
<dbReference type="GO" id="GO:0005783">
    <property type="term" value="C:endoplasmic reticulum"/>
    <property type="evidence" value="ECO:0007669"/>
    <property type="project" value="UniProtKB-SubCell"/>
</dbReference>
<evidence type="ECO:0000256" key="8">
    <source>
        <dbReference type="ARBA" id="ARBA00022884"/>
    </source>
</evidence>
<evidence type="ECO:0000256" key="4">
    <source>
        <dbReference type="ARBA" id="ARBA00022490"/>
    </source>
</evidence>
<keyword evidence="5 13" id="KW-0547">Nucleotide-binding</keyword>
<dbReference type="InterPro" id="IPR027417">
    <property type="entry name" value="P-loop_NTPase"/>
</dbReference>
<comment type="domain">
    <text evidence="13">The M domain binds the 7SL RNA and the signal sequence of presecretory proteins.</text>
</comment>
<dbReference type="SMART" id="SM00962">
    <property type="entry name" value="SRP54"/>
    <property type="match status" value="1"/>
</dbReference>
<evidence type="ECO:0000256" key="12">
    <source>
        <dbReference type="ARBA" id="ARBA00048157"/>
    </source>
</evidence>
<dbReference type="Pfam" id="PF02978">
    <property type="entry name" value="SRP_SPB"/>
    <property type="match status" value="1"/>
</dbReference>
<dbReference type="GO" id="GO:0005525">
    <property type="term" value="F:GTP binding"/>
    <property type="evidence" value="ECO:0007669"/>
    <property type="project" value="UniProtKB-UniRule"/>
</dbReference>
<dbReference type="Gene3D" id="1.10.260.30">
    <property type="entry name" value="Signal recognition particle, SRP54 subunit, M-domain"/>
    <property type="match status" value="1"/>
</dbReference>
<feature type="domain" description="SRP54-type proteins GTP-binding" evidence="14">
    <location>
        <begin position="274"/>
        <end position="287"/>
    </location>
</feature>
<evidence type="ECO:0000256" key="9">
    <source>
        <dbReference type="ARBA" id="ARBA00023134"/>
    </source>
</evidence>
<protein>
    <recommendedName>
        <fullName evidence="13">Signal recognition particle 54 kDa protein</fullName>
    </recommendedName>
</protein>
<keyword evidence="11 13" id="KW-0687">Ribonucleoprotein</keyword>
<keyword evidence="8 13" id="KW-0694">RNA-binding</keyword>
<dbReference type="GO" id="GO:0006616">
    <property type="term" value="P:SRP-dependent cotranslational protein targeting to membrane, translocation"/>
    <property type="evidence" value="ECO:0007669"/>
    <property type="project" value="TreeGrafter"/>
</dbReference>
<comment type="function">
    <text evidence="13">Signal-recognition-particle (SRP) assembly has a crucial role in targeting secretory proteins to the rough endoplasmic reticulum (ER) membrane. SRP is required for the cotranslational protein translocation for ER import and preferentially recognizes strongly hydrophobic signal sequences. It is involved in targeting the nascent chain-ribosome (RNC) complex to the ER and is proposed to participate in the arrest of nascent chain elongation during membrane targeting. SRP54 binds to the signal sequence of presecretory protein when they emerge from the ribosomes. SRP54 interacts with the scR1 RNA and mediates the association of the resulting SRP-RNC complex with the signal recognition particle receptor (SR) via its alpha subunit SRP101. Both, SRP54 and SRP101, are locked in their GTP bound forms in the SRP-RNC-SR complex, which dissociates upon transferring the signal sequence to the protein-conducting channel (translocon). After signal sequence transfer, SRP54 and SRP101 act as reciprocal GTPase-activating proteins (GAPs), thereby resolving their association.</text>
</comment>
<comment type="subcellular location">
    <subcellularLocation>
        <location evidence="2 13">Cytoplasm</location>
    </subcellularLocation>
    <subcellularLocation>
        <location evidence="1 13">Endoplasmic reticulum</location>
    </subcellularLocation>
</comment>
<dbReference type="OrthoDB" id="10250817at2759"/>
<keyword evidence="9 13" id="KW-0342">GTP-binding</keyword>
<dbReference type="Pfam" id="PF02881">
    <property type="entry name" value="SRP54_N"/>
    <property type="match status" value="1"/>
</dbReference>
<dbReference type="GO" id="GO:0005829">
    <property type="term" value="C:cytosol"/>
    <property type="evidence" value="ECO:0007669"/>
    <property type="project" value="TreeGrafter"/>
</dbReference>
<dbReference type="FunFam" id="3.40.50.300:FF:000022">
    <property type="entry name" value="Signal recognition particle 54 kDa subunit"/>
    <property type="match status" value="1"/>
</dbReference>
<dbReference type="EMBL" id="SEOQ01000008">
    <property type="protein sequence ID" value="TFY72658.1"/>
    <property type="molecule type" value="Genomic_DNA"/>
</dbReference>
<dbReference type="InterPro" id="IPR022941">
    <property type="entry name" value="SRP54"/>
</dbReference>
<dbReference type="NCBIfam" id="TIGR01425">
    <property type="entry name" value="SRP54_euk"/>
    <property type="match status" value="1"/>
</dbReference>
<dbReference type="Gene3D" id="3.40.50.300">
    <property type="entry name" value="P-loop containing nucleotide triphosphate hydrolases"/>
    <property type="match status" value="1"/>
</dbReference>
<dbReference type="InterPro" id="IPR000897">
    <property type="entry name" value="SRP54_GTPase_dom"/>
</dbReference>
<dbReference type="PANTHER" id="PTHR11564">
    <property type="entry name" value="SIGNAL RECOGNITION PARTICLE 54K PROTEIN SRP54"/>
    <property type="match status" value="1"/>
</dbReference>
<dbReference type="GO" id="GO:0005786">
    <property type="term" value="C:signal recognition particle, endoplasmic reticulum targeting"/>
    <property type="evidence" value="ECO:0007669"/>
    <property type="project" value="UniProtKB-UniRule"/>
</dbReference>
<dbReference type="SUPFAM" id="SSF47446">
    <property type="entry name" value="Signal peptide-binding domain"/>
    <property type="match status" value="1"/>
</dbReference>
<evidence type="ECO:0000256" key="3">
    <source>
        <dbReference type="ARBA" id="ARBA00005450"/>
    </source>
</evidence>
<dbReference type="GO" id="GO:0030942">
    <property type="term" value="F:endoplasmic reticulum signal peptide binding"/>
    <property type="evidence" value="ECO:0007669"/>
    <property type="project" value="TreeGrafter"/>
</dbReference>
<evidence type="ECO:0000259" key="14">
    <source>
        <dbReference type="PROSITE" id="PS00300"/>
    </source>
</evidence>
<dbReference type="Pfam" id="PF00448">
    <property type="entry name" value="SRP54"/>
    <property type="match status" value="1"/>
</dbReference>
<dbReference type="Proteomes" id="UP000298327">
    <property type="component" value="Unassembled WGS sequence"/>
</dbReference>
<evidence type="ECO:0000313" key="16">
    <source>
        <dbReference type="Proteomes" id="UP000298327"/>
    </source>
</evidence>
<dbReference type="FunFam" id="1.20.120.140:FF:000001">
    <property type="entry name" value="Signal recognition particle GTPase"/>
    <property type="match status" value="1"/>
</dbReference>
<dbReference type="PANTHER" id="PTHR11564:SF5">
    <property type="entry name" value="SIGNAL RECOGNITION PARTICLE SUBUNIT SRP54"/>
    <property type="match status" value="1"/>
</dbReference>
<dbReference type="AlphaFoldDB" id="A0A4Y9ZFW1"/>
<evidence type="ECO:0000256" key="13">
    <source>
        <dbReference type="RuleBase" id="RU364034"/>
    </source>
</evidence>
<evidence type="ECO:0000256" key="2">
    <source>
        <dbReference type="ARBA" id="ARBA00004496"/>
    </source>
</evidence>